<dbReference type="EMBL" id="SACL01000005">
    <property type="protein sequence ID" value="RVT95601.1"/>
    <property type="molecule type" value="Genomic_DNA"/>
</dbReference>
<dbReference type="Proteomes" id="UP000282957">
    <property type="component" value="Unassembled WGS sequence"/>
</dbReference>
<name>A0A437MD71_9PROT</name>
<keyword evidence="1" id="KW-0472">Membrane</keyword>
<feature type="transmembrane region" description="Helical" evidence="1">
    <location>
        <begin position="7"/>
        <end position="27"/>
    </location>
</feature>
<keyword evidence="1" id="KW-1133">Transmembrane helix</keyword>
<feature type="transmembrane region" description="Helical" evidence="1">
    <location>
        <begin position="39"/>
        <end position="60"/>
    </location>
</feature>
<keyword evidence="1" id="KW-0812">Transmembrane</keyword>
<reference evidence="2 3" key="1">
    <citation type="submission" date="2019-01" db="EMBL/GenBank/DDBJ databases">
        <authorList>
            <person name="Chen W.-M."/>
        </authorList>
    </citation>
    <scope>NUCLEOTIDE SEQUENCE [LARGE SCALE GENOMIC DNA]</scope>
    <source>
        <strain evidence="2 3">CCP-6</strain>
    </source>
</reference>
<evidence type="ECO:0000313" key="3">
    <source>
        <dbReference type="Proteomes" id="UP000282957"/>
    </source>
</evidence>
<proteinExistence type="predicted"/>
<dbReference type="AlphaFoldDB" id="A0A437MD71"/>
<dbReference type="OrthoDB" id="7376211at2"/>
<evidence type="ECO:0000313" key="2">
    <source>
        <dbReference type="EMBL" id="RVT95601.1"/>
    </source>
</evidence>
<evidence type="ECO:0000256" key="1">
    <source>
        <dbReference type="SAM" id="Phobius"/>
    </source>
</evidence>
<accession>A0A437MD71</accession>
<protein>
    <submittedName>
        <fullName evidence="2">Uncharacterized protein</fullName>
    </submittedName>
</protein>
<keyword evidence="3" id="KW-1185">Reference proteome</keyword>
<sequence length="71" mass="7875">MKPSRIRLTLVLIIGAYPLITSLLYLWGPLLAGRPSWQVAGFIVPQMVAGMVWVIIPLAYRLAGRFILQPG</sequence>
<gene>
    <name evidence="2" type="ORF">EOD42_15470</name>
</gene>
<comment type="caution">
    <text evidence="2">The sequence shown here is derived from an EMBL/GenBank/DDBJ whole genome shotgun (WGS) entry which is preliminary data.</text>
</comment>
<organism evidence="2 3">
    <name type="scientific">Rhodovarius crocodyli</name>
    <dbReference type="NCBI Taxonomy" id="1979269"/>
    <lineage>
        <taxon>Bacteria</taxon>
        <taxon>Pseudomonadati</taxon>
        <taxon>Pseudomonadota</taxon>
        <taxon>Alphaproteobacteria</taxon>
        <taxon>Acetobacterales</taxon>
        <taxon>Roseomonadaceae</taxon>
        <taxon>Rhodovarius</taxon>
    </lineage>
</organism>
<dbReference type="RefSeq" id="WP_127788459.1">
    <property type="nucleotide sequence ID" value="NZ_SACL01000005.1"/>
</dbReference>